<reference evidence="1" key="1">
    <citation type="submission" date="2019-11" db="EMBL/GenBank/DDBJ databases">
        <title>Nori genome reveals adaptations in red seaweeds to the harsh intertidal environment.</title>
        <authorList>
            <person name="Wang D."/>
            <person name="Mao Y."/>
        </authorList>
    </citation>
    <scope>NUCLEOTIDE SEQUENCE</scope>
    <source>
        <tissue evidence="1">Gametophyte</tissue>
    </source>
</reference>
<protein>
    <submittedName>
        <fullName evidence="1">Uncharacterized protein</fullName>
    </submittedName>
</protein>
<proteinExistence type="predicted"/>
<dbReference type="Proteomes" id="UP000798662">
    <property type="component" value="Chromosome 2"/>
</dbReference>
<accession>A0ACC3BXS3</accession>
<dbReference type="EMBL" id="CM020619">
    <property type="protein sequence ID" value="KAK1862804.1"/>
    <property type="molecule type" value="Genomic_DNA"/>
</dbReference>
<comment type="caution">
    <text evidence="1">The sequence shown here is derived from an EMBL/GenBank/DDBJ whole genome shotgun (WGS) entry which is preliminary data.</text>
</comment>
<gene>
    <name evidence="1" type="ORF">I4F81_005371</name>
</gene>
<keyword evidence="2" id="KW-1185">Reference proteome</keyword>
<evidence type="ECO:0000313" key="2">
    <source>
        <dbReference type="Proteomes" id="UP000798662"/>
    </source>
</evidence>
<sequence length="81" mass="8994">MVFTPSRASGGKRSLGRRCRALPSTWPPAWPTRDALRDAAVWWDCHGVLLCSLLCGQERWRRRRCPTPCRGGAATSPGSSR</sequence>
<name>A0ACC3BXS3_PYRYE</name>
<evidence type="ECO:0000313" key="1">
    <source>
        <dbReference type="EMBL" id="KAK1862804.1"/>
    </source>
</evidence>
<organism evidence="1 2">
    <name type="scientific">Pyropia yezoensis</name>
    <name type="common">Susabi-nori</name>
    <name type="synonym">Porphyra yezoensis</name>
    <dbReference type="NCBI Taxonomy" id="2788"/>
    <lineage>
        <taxon>Eukaryota</taxon>
        <taxon>Rhodophyta</taxon>
        <taxon>Bangiophyceae</taxon>
        <taxon>Bangiales</taxon>
        <taxon>Bangiaceae</taxon>
        <taxon>Pyropia</taxon>
    </lineage>
</organism>